<evidence type="ECO:0000256" key="1">
    <source>
        <dbReference type="ARBA" id="ARBA00022801"/>
    </source>
</evidence>
<dbReference type="GO" id="GO:0016787">
    <property type="term" value="F:hydrolase activity"/>
    <property type="evidence" value="ECO:0007669"/>
    <property type="project" value="UniProtKB-KW"/>
</dbReference>
<protein>
    <recommendedName>
        <fullName evidence="2">AB hydrolase-1 domain-containing protein</fullName>
    </recommendedName>
</protein>
<dbReference type="InterPro" id="IPR000073">
    <property type="entry name" value="AB_hydrolase_1"/>
</dbReference>
<evidence type="ECO:0000313" key="4">
    <source>
        <dbReference type="Proteomes" id="UP001633002"/>
    </source>
</evidence>
<proteinExistence type="predicted"/>
<sequence>MSRLVRGEIWRAFSSSPYVAQIDIHGEGSNFSLTKIQLGSNQGTKMAGVQYRIQGLASTGAVSAFKATSIPRVNSCSLKSTRTGFSTGNSLRISFKGRKKVPQHSILRAIYVDDDDEGYLLDAPESEGDGFSFSGGKYSNEVGRADEWYAKGRIVKAYPVKGGLEKAKDPLFGLPMGEGSQTSDDFFRWFCIEEGDRTKPTILLIHGFPSQSYSYRKVIPLLSSDYHVVAFDWLGFGFSDKPQPKYGFDYTTDEFTTGLSLLVEAVELGESFTVVTQGYFAPAVVQYARNNQARIDQLILINSPVSDAHTRLPSALSAFSTFLLGEVFAQDPLKASDKPLTECGPYLLDEEDAMVYRRPYLTSGASGFALTAVSRAMKSELKRAVESLRQTLSSEEWSKPVSVIWGVKDRWLPFKDVEDFAKASRARLVQLEEVGHHAQEDYGEEVGATIKSLMKRSVPSYP</sequence>
<dbReference type="AlphaFoldDB" id="A0ABD3IBX9"/>
<name>A0ABD3IBX9_9MARC</name>
<evidence type="ECO:0000313" key="3">
    <source>
        <dbReference type="EMBL" id="KAL3701205.1"/>
    </source>
</evidence>
<dbReference type="Gene3D" id="3.40.50.1820">
    <property type="entry name" value="alpha/beta hydrolase"/>
    <property type="match status" value="1"/>
</dbReference>
<dbReference type="SUPFAM" id="SSF53474">
    <property type="entry name" value="alpha/beta-Hydrolases"/>
    <property type="match status" value="1"/>
</dbReference>
<dbReference type="PANTHER" id="PTHR42977">
    <property type="entry name" value="HYDROLASE-RELATED"/>
    <property type="match status" value="1"/>
</dbReference>
<dbReference type="Pfam" id="PF00561">
    <property type="entry name" value="Abhydrolase_1"/>
    <property type="match status" value="1"/>
</dbReference>
<organism evidence="3 4">
    <name type="scientific">Riccia sorocarpa</name>
    <dbReference type="NCBI Taxonomy" id="122646"/>
    <lineage>
        <taxon>Eukaryota</taxon>
        <taxon>Viridiplantae</taxon>
        <taxon>Streptophyta</taxon>
        <taxon>Embryophyta</taxon>
        <taxon>Marchantiophyta</taxon>
        <taxon>Marchantiopsida</taxon>
        <taxon>Marchantiidae</taxon>
        <taxon>Marchantiales</taxon>
        <taxon>Ricciaceae</taxon>
        <taxon>Riccia</taxon>
    </lineage>
</organism>
<dbReference type="EMBL" id="JBJQOH010000001">
    <property type="protein sequence ID" value="KAL3701205.1"/>
    <property type="molecule type" value="Genomic_DNA"/>
</dbReference>
<dbReference type="InterPro" id="IPR051340">
    <property type="entry name" value="Haloalkane_dehalogenase"/>
</dbReference>
<dbReference type="InterPro" id="IPR029058">
    <property type="entry name" value="AB_hydrolase_fold"/>
</dbReference>
<keyword evidence="4" id="KW-1185">Reference proteome</keyword>
<comment type="caution">
    <text evidence="3">The sequence shown here is derived from an EMBL/GenBank/DDBJ whole genome shotgun (WGS) entry which is preliminary data.</text>
</comment>
<accession>A0ABD3IBX9</accession>
<keyword evidence="1" id="KW-0378">Hydrolase</keyword>
<dbReference type="Proteomes" id="UP001633002">
    <property type="component" value="Unassembled WGS sequence"/>
</dbReference>
<reference evidence="3 4" key="1">
    <citation type="submission" date="2024-09" db="EMBL/GenBank/DDBJ databases">
        <title>Chromosome-scale assembly of Riccia sorocarpa.</title>
        <authorList>
            <person name="Paukszto L."/>
        </authorList>
    </citation>
    <scope>NUCLEOTIDE SEQUENCE [LARGE SCALE GENOMIC DNA]</scope>
    <source>
        <strain evidence="3">LP-2024</strain>
        <tissue evidence="3">Aerial parts of the thallus</tissue>
    </source>
</reference>
<gene>
    <name evidence="3" type="ORF">R1sor_019227</name>
</gene>
<dbReference type="PANTHER" id="PTHR42977:SF3">
    <property type="entry name" value="AB HYDROLASE-1 DOMAIN-CONTAINING PROTEIN"/>
    <property type="match status" value="1"/>
</dbReference>
<feature type="domain" description="AB hydrolase-1" evidence="2">
    <location>
        <begin position="200"/>
        <end position="441"/>
    </location>
</feature>
<dbReference type="PRINTS" id="PR00111">
    <property type="entry name" value="ABHYDROLASE"/>
</dbReference>
<evidence type="ECO:0000259" key="2">
    <source>
        <dbReference type="Pfam" id="PF00561"/>
    </source>
</evidence>